<feature type="domain" description="Integrase catalytic" evidence="1">
    <location>
        <begin position="1"/>
        <end position="111"/>
    </location>
</feature>
<proteinExistence type="predicted"/>
<dbReference type="AlphaFoldDB" id="A0A0K0FFH2"/>
<reference evidence="3" key="2">
    <citation type="submission" date="2015-08" db="UniProtKB">
        <authorList>
            <consortium name="WormBaseParasite"/>
        </authorList>
    </citation>
    <scope>IDENTIFICATION</scope>
</reference>
<protein>
    <submittedName>
        <fullName evidence="3">Integrase catalytic domain-containing protein</fullName>
    </submittedName>
</protein>
<dbReference type="WBParaSite" id="SVE_0761500.1">
    <property type="protein sequence ID" value="SVE_0761500.1"/>
    <property type="gene ID" value="SVE_0761500"/>
</dbReference>
<dbReference type="STRING" id="75913.A0A0K0FFH2"/>
<dbReference type="InterPro" id="IPR001584">
    <property type="entry name" value="Integrase_cat-core"/>
</dbReference>
<reference evidence="2" key="1">
    <citation type="submission" date="2014-07" db="EMBL/GenBank/DDBJ databases">
        <authorList>
            <person name="Martin A.A"/>
            <person name="De Silva N."/>
        </authorList>
    </citation>
    <scope>NUCLEOTIDE SEQUENCE</scope>
</reference>
<dbReference type="InterPro" id="IPR036397">
    <property type="entry name" value="RNaseH_sf"/>
</dbReference>
<name>A0A0K0FFH2_STRVS</name>
<dbReference type="InterPro" id="IPR050951">
    <property type="entry name" value="Retrovirus_Pol_polyprotein"/>
</dbReference>
<accession>A0A0K0FFH2</accession>
<evidence type="ECO:0000313" key="2">
    <source>
        <dbReference type="Proteomes" id="UP000035680"/>
    </source>
</evidence>
<dbReference type="SUPFAM" id="SSF53098">
    <property type="entry name" value="Ribonuclease H-like"/>
    <property type="match status" value="1"/>
</dbReference>
<dbReference type="GO" id="GO:0003676">
    <property type="term" value="F:nucleic acid binding"/>
    <property type="evidence" value="ECO:0007669"/>
    <property type="project" value="InterPro"/>
</dbReference>
<dbReference type="InterPro" id="IPR012337">
    <property type="entry name" value="RNaseH-like_sf"/>
</dbReference>
<evidence type="ECO:0000259" key="1">
    <source>
        <dbReference type="PROSITE" id="PS50994"/>
    </source>
</evidence>
<sequence>MVCNFLIEQVFLKYGTPQMIHSDCAKCFLSKEFKSLRMSREIPYTMSVPGEHCSNQSIERYFCTLKLNFTKHMAEKGSGWKNSYQLVIFNYNSTSLSLSSVSPNNIIYGYKVVGPNTRKFASENSQAKNIQNVCMNIEKLLSTVIIKNPRNCTNNQSVYSINILNDRNMIVSKFSDARANQIGSLFKYCAPEVHEEQVTGTLVQNFKSL</sequence>
<dbReference type="Gene3D" id="3.30.420.10">
    <property type="entry name" value="Ribonuclease H-like superfamily/Ribonuclease H"/>
    <property type="match status" value="1"/>
</dbReference>
<dbReference type="PROSITE" id="PS50994">
    <property type="entry name" value="INTEGRASE"/>
    <property type="match status" value="1"/>
</dbReference>
<dbReference type="GO" id="GO:0015074">
    <property type="term" value="P:DNA integration"/>
    <property type="evidence" value="ECO:0007669"/>
    <property type="project" value="InterPro"/>
</dbReference>
<organism evidence="2 3">
    <name type="scientific">Strongyloides venezuelensis</name>
    <name type="common">Threadworm</name>
    <dbReference type="NCBI Taxonomy" id="75913"/>
    <lineage>
        <taxon>Eukaryota</taxon>
        <taxon>Metazoa</taxon>
        <taxon>Ecdysozoa</taxon>
        <taxon>Nematoda</taxon>
        <taxon>Chromadorea</taxon>
        <taxon>Rhabditida</taxon>
        <taxon>Tylenchina</taxon>
        <taxon>Panagrolaimomorpha</taxon>
        <taxon>Strongyloidoidea</taxon>
        <taxon>Strongyloididae</taxon>
        <taxon>Strongyloides</taxon>
    </lineage>
</organism>
<keyword evidence="2" id="KW-1185">Reference proteome</keyword>
<dbReference type="PANTHER" id="PTHR37984:SF5">
    <property type="entry name" value="PROTEIN NYNRIN-LIKE"/>
    <property type="match status" value="1"/>
</dbReference>
<evidence type="ECO:0000313" key="3">
    <source>
        <dbReference type="WBParaSite" id="SVE_0761500.1"/>
    </source>
</evidence>
<dbReference type="PANTHER" id="PTHR37984">
    <property type="entry name" value="PROTEIN CBG26694"/>
    <property type="match status" value="1"/>
</dbReference>
<dbReference type="Proteomes" id="UP000035680">
    <property type="component" value="Unassembled WGS sequence"/>
</dbReference>